<evidence type="ECO:0000256" key="1">
    <source>
        <dbReference type="ARBA" id="ARBA00018672"/>
    </source>
</evidence>
<comment type="function">
    <text evidence="5">May play the central regulatory role in sporulation. It may be an element of the effector pathway responsible for the activation of sporulation genes in response to nutritional stress. Spo0A may act in concert with spo0H (a sigma factor) to control the expression of some genes that are critical to the sporulation process.</text>
</comment>
<dbReference type="InterPro" id="IPR009057">
    <property type="entry name" value="Homeodomain-like_sf"/>
</dbReference>
<dbReference type="Proteomes" id="UP000192478">
    <property type="component" value="Chromosome"/>
</dbReference>
<dbReference type="KEGG" id="cfm:BJL90_15525"/>
<dbReference type="PROSITE" id="PS00041">
    <property type="entry name" value="HTH_ARAC_FAMILY_1"/>
    <property type="match status" value="1"/>
</dbReference>
<dbReference type="Proteomes" id="UP000177894">
    <property type="component" value="Chromosome"/>
</dbReference>
<feature type="domain" description="Response regulatory" evidence="8">
    <location>
        <begin position="3"/>
        <end position="120"/>
    </location>
</feature>
<protein>
    <recommendedName>
        <fullName evidence="1">Stage 0 sporulation protein A homolog</fullName>
    </recommendedName>
</protein>
<dbReference type="InterPro" id="IPR018062">
    <property type="entry name" value="HTH_AraC-typ_CS"/>
</dbReference>
<gene>
    <name evidence="9" type="ORF">BJL90_15525</name>
    <name evidence="10" type="ORF">CLFO_20480</name>
</gene>
<dbReference type="SMART" id="SM00448">
    <property type="entry name" value="REC"/>
    <property type="match status" value="1"/>
</dbReference>
<sequence>MYKLMIVEDEPIERKALRMILSRHFFNLDIVEDAKNGIEAVDLAKIYKPDIILMDIKMPENTGLEAQKRIIKFLPEVKTIVLTAYSDFNYAQEAIKSGAVDYLLKPANAGDIKTAVEKAIASIQNKESLKTNHPQPIDVSENVLEAAMSYIEKNFTEKITLDTVANFVHLHPQYFSKYFKKNLGITFTDYIAKLRIEKAKNLMIHPEKTIAQVALEVGYTDPAYFSKVFLKYEQQSPYKYKRNNI</sequence>
<organism evidence="10 12">
    <name type="scientific">Clostridium formicaceticum</name>
    <dbReference type="NCBI Taxonomy" id="1497"/>
    <lineage>
        <taxon>Bacteria</taxon>
        <taxon>Bacillati</taxon>
        <taxon>Bacillota</taxon>
        <taxon>Clostridia</taxon>
        <taxon>Eubacteriales</taxon>
        <taxon>Clostridiaceae</taxon>
        <taxon>Clostridium</taxon>
    </lineage>
</organism>
<dbReference type="RefSeq" id="WP_070969983.1">
    <property type="nucleotide sequence ID" value="NZ_CP017603.1"/>
</dbReference>
<dbReference type="CDD" id="cd17536">
    <property type="entry name" value="REC_YesN-like"/>
    <property type="match status" value="1"/>
</dbReference>
<dbReference type="GO" id="GO:0003700">
    <property type="term" value="F:DNA-binding transcription factor activity"/>
    <property type="evidence" value="ECO:0007669"/>
    <property type="project" value="InterPro"/>
</dbReference>
<name>A0AAC9RLQ3_9CLOT</name>
<evidence type="ECO:0000313" key="9">
    <source>
        <dbReference type="EMBL" id="AOY77133.1"/>
    </source>
</evidence>
<feature type="modified residue" description="4-aspartylphosphate" evidence="6">
    <location>
        <position position="55"/>
    </location>
</feature>
<evidence type="ECO:0000259" key="8">
    <source>
        <dbReference type="PROSITE" id="PS50110"/>
    </source>
</evidence>
<evidence type="ECO:0000256" key="6">
    <source>
        <dbReference type="PROSITE-ProRule" id="PRU00169"/>
    </source>
</evidence>
<dbReference type="SMART" id="SM00342">
    <property type="entry name" value="HTH_ARAC"/>
    <property type="match status" value="1"/>
</dbReference>
<reference evidence="10 12" key="2">
    <citation type="submission" date="2017-03" db="EMBL/GenBank/DDBJ databases">
        <title>Complete sequence of Clostridium formicaceticum DSM 92.</title>
        <authorList>
            <person name="Poehlein A."/>
            <person name="Karl M."/>
            <person name="Bengelsdorf F.R."/>
            <person name="Duerre P."/>
            <person name="Daniel R."/>
        </authorList>
    </citation>
    <scope>NUCLEOTIDE SEQUENCE [LARGE SCALE GENOMIC DNA]</scope>
    <source>
        <strain evidence="10 12">DSM 92</strain>
    </source>
</reference>
<dbReference type="SUPFAM" id="SSF52172">
    <property type="entry name" value="CheY-like"/>
    <property type="match status" value="1"/>
</dbReference>
<dbReference type="Gene3D" id="3.40.50.2300">
    <property type="match status" value="1"/>
</dbReference>
<dbReference type="PROSITE" id="PS01124">
    <property type="entry name" value="HTH_ARAC_FAMILY_2"/>
    <property type="match status" value="1"/>
</dbReference>
<dbReference type="PANTHER" id="PTHR43280:SF28">
    <property type="entry name" value="HTH-TYPE TRANSCRIPTIONAL ACTIVATOR RHAS"/>
    <property type="match status" value="1"/>
</dbReference>
<evidence type="ECO:0000256" key="4">
    <source>
        <dbReference type="ARBA" id="ARBA00023163"/>
    </source>
</evidence>
<dbReference type="GO" id="GO:0043565">
    <property type="term" value="F:sequence-specific DNA binding"/>
    <property type="evidence" value="ECO:0007669"/>
    <property type="project" value="InterPro"/>
</dbReference>
<dbReference type="GO" id="GO:0000160">
    <property type="term" value="P:phosphorelay signal transduction system"/>
    <property type="evidence" value="ECO:0007669"/>
    <property type="project" value="InterPro"/>
</dbReference>
<evidence type="ECO:0000256" key="2">
    <source>
        <dbReference type="ARBA" id="ARBA00023015"/>
    </source>
</evidence>
<proteinExistence type="predicted"/>
<dbReference type="EMBL" id="CP017603">
    <property type="protein sequence ID" value="AOY77133.1"/>
    <property type="molecule type" value="Genomic_DNA"/>
</dbReference>
<evidence type="ECO:0000256" key="5">
    <source>
        <dbReference type="ARBA" id="ARBA00024867"/>
    </source>
</evidence>
<dbReference type="PROSITE" id="PS50110">
    <property type="entry name" value="RESPONSE_REGULATORY"/>
    <property type="match status" value="1"/>
</dbReference>
<keyword evidence="4" id="KW-0804">Transcription</keyword>
<keyword evidence="11" id="KW-1185">Reference proteome</keyword>
<evidence type="ECO:0000256" key="3">
    <source>
        <dbReference type="ARBA" id="ARBA00023125"/>
    </source>
</evidence>
<dbReference type="EMBL" id="CP020559">
    <property type="protein sequence ID" value="ARE87648.1"/>
    <property type="molecule type" value="Genomic_DNA"/>
</dbReference>
<dbReference type="InterPro" id="IPR018060">
    <property type="entry name" value="HTH_AraC"/>
</dbReference>
<evidence type="ECO:0000313" key="10">
    <source>
        <dbReference type="EMBL" id="ARE87648.1"/>
    </source>
</evidence>
<dbReference type="Pfam" id="PF12833">
    <property type="entry name" value="HTH_18"/>
    <property type="match status" value="1"/>
</dbReference>
<dbReference type="InterPro" id="IPR001789">
    <property type="entry name" value="Sig_transdc_resp-reg_receiver"/>
</dbReference>
<keyword evidence="3 9" id="KW-0238">DNA-binding</keyword>
<evidence type="ECO:0000313" key="12">
    <source>
        <dbReference type="Proteomes" id="UP000192478"/>
    </source>
</evidence>
<feature type="domain" description="HTH araC/xylS-type" evidence="7">
    <location>
        <begin position="145"/>
        <end position="243"/>
    </location>
</feature>
<dbReference type="Pfam" id="PF00072">
    <property type="entry name" value="Response_reg"/>
    <property type="match status" value="1"/>
</dbReference>
<reference evidence="9 11" key="1">
    <citation type="submission" date="2016-10" db="EMBL/GenBank/DDBJ databases">
        <title>Complete Genome Sequence of Acetogen Clostridium formicoaceticum ATCC 27076.</title>
        <authorList>
            <person name="Bao T."/>
            <person name="Cheng C."/>
            <person name="Zhao J."/>
            <person name="Yang S.-T."/>
            <person name="Wang J."/>
            <person name="Wang M."/>
        </authorList>
    </citation>
    <scope>NUCLEOTIDE SEQUENCE [LARGE SCALE GENOMIC DNA]</scope>
    <source>
        <strain evidence="9 11">ATCC 27076</strain>
    </source>
</reference>
<evidence type="ECO:0000259" key="7">
    <source>
        <dbReference type="PROSITE" id="PS01124"/>
    </source>
</evidence>
<dbReference type="AlphaFoldDB" id="A0AAC9RLQ3"/>
<dbReference type="SUPFAM" id="SSF46689">
    <property type="entry name" value="Homeodomain-like"/>
    <property type="match status" value="2"/>
</dbReference>
<keyword evidence="6" id="KW-0597">Phosphoprotein</keyword>
<accession>A0AAC9RLQ3</accession>
<dbReference type="InterPro" id="IPR011006">
    <property type="entry name" value="CheY-like_superfamily"/>
</dbReference>
<dbReference type="Gene3D" id="1.10.10.60">
    <property type="entry name" value="Homeodomain-like"/>
    <property type="match status" value="2"/>
</dbReference>
<keyword evidence="2" id="KW-0805">Transcription regulation</keyword>
<dbReference type="PANTHER" id="PTHR43280">
    <property type="entry name" value="ARAC-FAMILY TRANSCRIPTIONAL REGULATOR"/>
    <property type="match status" value="1"/>
</dbReference>
<evidence type="ECO:0000313" key="11">
    <source>
        <dbReference type="Proteomes" id="UP000177894"/>
    </source>
</evidence>